<keyword evidence="15" id="KW-0066">ATP synthesis</keyword>
<dbReference type="NCBIfam" id="TIGR01026">
    <property type="entry name" value="fliI_yscN"/>
    <property type="match status" value="1"/>
</dbReference>
<dbReference type="InterPro" id="IPR003593">
    <property type="entry name" value="AAA+_ATPase"/>
</dbReference>
<evidence type="ECO:0000256" key="10">
    <source>
        <dbReference type="ARBA" id="ARBA00022840"/>
    </source>
</evidence>
<dbReference type="Pfam" id="PF18269">
    <property type="entry name" value="T3SS_ATPase_C"/>
    <property type="match status" value="1"/>
</dbReference>
<dbReference type="Gene3D" id="3.40.50.12240">
    <property type="match status" value="1"/>
</dbReference>
<keyword evidence="7" id="KW-0547">Nucleotide-binding</keyword>
<comment type="subcellular location">
    <subcellularLocation>
        <location evidence="1">Cytoplasm</location>
    </subcellularLocation>
</comment>
<evidence type="ECO:0000256" key="12">
    <source>
        <dbReference type="ARBA" id="ARBA00022967"/>
    </source>
</evidence>
<evidence type="ECO:0000256" key="8">
    <source>
        <dbReference type="ARBA" id="ARBA00022781"/>
    </source>
</evidence>
<protein>
    <recommendedName>
        <fullName evidence="4">Flagellum-specific ATP synthase</fullName>
        <ecNumber evidence="3">7.1.2.2</ecNumber>
    </recommendedName>
</protein>
<keyword evidence="11" id="KW-0653">Protein transport</keyword>
<keyword evidence="10" id="KW-0067">ATP-binding</keyword>
<keyword evidence="8" id="KW-0375">Hydrogen ion transport</keyword>
<evidence type="ECO:0000259" key="16">
    <source>
        <dbReference type="SMART" id="SM00382"/>
    </source>
</evidence>
<dbReference type="InterPro" id="IPR027417">
    <property type="entry name" value="P-loop_NTPase"/>
</dbReference>
<feature type="domain" description="AAA+ ATPase" evidence="16">
    <location>
        <begin position="162"/>
        <end position="345"/>
    </location>
</feature>
<evidence type="ECO:0000256" key="14">
    <source>
        <dbReference type="ARBA" id="ARBA00023225"/>
    </source>
</evidence>
<evidence type="ECO:0000256" key="1">
    <source>
        <dbReference type="ARBA" id="ARBA00004496"/>
    </source>
</evidence>
<evidence type="ECO:0000256" key="7">
    <source>
        <dbReference type="ARBA" id="ARBA00022741"/>
    </source>
</evidence>
<dbReference type="InterPro" id="IPR050053">
    <property type="entry name" value="ATPase_alpha/beta_chains"/>
</dbReference>
<evidence type="ECO:0000256" key="13">
    <source>
        <dbReference type="ARBA" id="ARBA00023065"/>
    </source>
</evidence>
<dbReference type="Pfam" id="PF00006">
    <property type="entry name" value="ATP-synt_ab"/>
    <property type="match status" value="1"/>
</dbReference>
<dbReference type="InterPro" id="IPR000194">
    <property type="entry name" value="ATPase_F1/V1/A1_a/bsu_nucl-bd"/>
</dbReference>
<dbReference type="InterPro" id="IPR040627">
    <property type="entry name" value="T3SS_ATPase_C"/>
</dbReference>
<keyword evidence="18" id="KW-1185">Reference proteome</keyword>
<dbReference type="EC" id="7.1.2.2" evidence="3"/>
<dbReference type="Proteomes" id="UP000838748">
    <property type="component" value="Unassembled WGS sequence"/>
</dbReference>
<proteinExistence type="inferred from homology"/>
<evidence type="ECO:0000256" key="15">
    <source>
        <dbReference type="ARBA" id="ARBA00023310"/>
    </source>
</evidence>
<name>A0ABM9A5H0_9VIBR</name>
<dbReference type="InterPro" id="IPR005714">
    <property type="entry name" value="ATPase_T3SS_FliI/YscN"/>
</dbReference>
<keyword evidence="12" id="KW-1278">Translocase</keyword>
<evidence type="ECO:0000313" key="18">
    <source>
        <dbReference type="Proteomes" id="UP000838748"/>
    </source>
</evidence>
<keyword evidence="6" id="KW-0963">Cytoplasm</keyword>
<organism evidence="17 18">
    <name type="scientific">Vibrio marisflavi CECT 7928</name>
    <dbReference type="NCBI Taxonomy" id="634439"/>
    <lineage>
        <taxon>Bacteria</taxon>
        <taxon>Pseudomonadati</taxon>
        <taxon>Pseudomonadota</taxon>
        <taxon>Gammaproteobacteria</taxon>
        <taxon>Vibrionales</taxon>
        <taxon>Vibrionaceae</taxon>
        <taxon>Vibrio</taxon>
    </lineage>
</organism>
<evidence type="ECO:0000256" key="4">
    <source>
        <dbReference type="ARBA" id="ARBA00020580"/>
    </source>
</evidence>
<dbReference type="CDD" id="cd18117">
    <property type="entry name" value="ATP-synt_flagellum-secretory_path_III_N"/>
    <property type="match status" value="1"/>
</dbReference>
<evidence type="ECO:0000256" key="2">
    <source>
        <dbReference type="ARBA" id="ARBA00008936"/>
    </source>
</evidence>
<evidence type="ECO:0000256" key="5">
    <source>
        <dbReference type="ARBA" id="ARBA00022448"/>
    </source>
</evidence>
<dbReference type="RefSeq" id="WP_237362098.1">
    <property type="nucleotide sequence ID" value="NZ_CAKLDM010000002.1"/>
</dbReference>
<comment type="similarity">
    <text evidence="2">Belongs to the ATPase alpha/beta chains family.</text>
</comment>
<evidence type="ECO:0000256" key="9">
    <source>
        <dbReference type="ARBA" id="ARBA00022795"/>
    </source>
</evidence>
<keyword evidence="13" id="KW-0406">Ion transport</keyword>
<evidence type="ECO:0000256" key="6">
    <source>
        <dbReference type="ARBA" id="ARBA00022490"/>
    </source>
</evidence>
<gene>
    <name evidence="17" type="primary">fliI_1</name>
    <name evidence="17" type="ORF">VMF7928_02604</name>
</gene>
<dbReference type="SUPFAM" id="SSF52540">
    <property type="entry name" value="P-loop containing nucleoside triphosphate hydrolases"/>
    <property type="match status" value="1"/>
</dbReference>
<dbReference type="PANTHER" id="PTHR15184:SF81">
    <property type="entry name" value="FLAGELLUM-SPECIFIC ATP SYNTHASE"/>
    <property type="match status" value="1"/>
</dbReference>
<reference evidence="17" key="1">
    <citation type="submission" date="2021-11" db="EMBL/GenBank/DDBJ databases">
        <authorList>
            <person name="Rodrigo-Torres L."/>
            <person name="Arahal R. D."/>
            <person name="Lucena T."/>
        </authorList>
    </citation>
    <scope>NUCLEOTIDE SEQUENCE</scope>
    <source>
        <strain evidence="17">CECT 7928</strain>
    </source>
</reference>
<keyword evidence="5" id="KW-0813">Transport</keyword>
<evidence type="ECO:0000256" key="3">
    <source>
        <dbReference type="ARBA" id="ARBA00012473"/>
    </source>
</evidence>
<dbReference type="CDD" id="cd01136">
    <property type="entry name" value="ATPase_flagellum-secretory_path_III"/>
    <property type="match status" value="1"/>
</dbReference>
<evidence type="ECO:0000313" key="17">
    <source>
        <dbReference type="EMBL" id="CAH0540077.1"/>
    </source>
</evidence>
<dbReference type="PANTHER" id="PTHR15184">
    <property type="entry name" value="ATP SYNTHASE"/>
    <property type="match status" value="1"/>
</dbReference>
<evidence type="ECO:0000256" key="11">
    <source>
        <dbReference type="ARBA" id="ARBA00022927"/>
    </source>
</evidence>
<sequence>MRDKELTQRLAKVYQSLSKIPLVRVYGRLSRIVGLTFEATGCDLATGDRCCIERQDGFRIEAEVVGFHKETFYLMPLIHAQGFRPGDKVIPMVGEGVISVGDALLGRVINGLGVPIDGKPIPASCDSITWHAPTINPLSRKPIDQQLEVGVRAIDGMLSVGCGQRIGMFAGSGVGKSVLLGMLARNTRADVVIVGLIGERGREVREFIEHSLGEIGLKKATVIAAPADDSPVMRLRAAELTHRMAEYYRDQGKDVLLLMDSLTRYAMAQREIALAVGEPPATKGYPPSVFSLLPKLVERAGNGLENQGSITAFYTVLAEGDDQQDPIADATRAILDGHIVLDRELAEAGHYPAIQLGQSISRVMPQIVSEENLRQVYFYKSLYARYQQSADLVAMGGYQEGADPKLDLAIKMYDEIRQFLCQGMFEISSLEQTKLRMNELHTKCGDFNA</sequence>
<accession>A0ABM9A5H0</accession>
<keyword evidence="9" id="KW-1005">Bacterial flagellum biogenesis</keyword>
<keyword evidence="14" id="KW-1006">Bacterial flagellum protein export</keyword>
<comment type="caution">
    <text evidence="17">The sequence shown here is derived from an EMBL/GenBank/DDBJ whole genome shotgun (WGS) entry which is preliminary data.</text>
</comment>
<dbReference type="SMART" id="SM00382">
    <property type="entry name" value="AAA"/>
    <property type="match status" value="1"/>
</dbReference>
<dbReference type="EMBL" id="CAKLDM010000002">
    <property type="protein sequence ID" value="CAH0540077.1"/>
    <property type="molecule type" value="Genomic_DNA"/>
</dbReference>